<keyword evidence="3" id="KW-1185">Reference proteome</keyword>
<comment type="caution">
    <text evidence="2">The sequence shown here is derived from an EMBL/GenBank/DDBJ whole genome shotgun (WGS) entry which is preliminary data.</text>
</comment>
<evidence type="ECO:0000256" key="1">
    <source>
        <dbReference type="SAM" id="MobiDB-lite"/>
    </source>
</evidence>
<evidence type="ECO:0000313" key="3">
    <source>
        <dbReference type="Proteomes" id="UP000480185"/>
    </source>
</evidence>
<feature type="region of interest" description="Disordered" evidence="1">
    <location>
        <begin position="1"/>
        <end position="21"/>
    </location>
</feature>
<dbReference type="RefSeq" id="WP_153729006.1">
    <property type="nucleotide sequence ID" value="NZ_WJNH01000007.1"/>
</dbReference>
<name>A0A6G1X854_9BACI</name>
<proteinExistence type="predicted"/>
<protein>
    <submittedName>
        <fullName evidence="2">Uncharacterized protein</fullName>
    </submittedName>
</protein>
<dbReference type="AlphaFoldDB" id="A0A6G1X854"/>
<reference evidence="2 3" key="1">
    <citation type="submission" date="2019-11" db="EMBL/GenBank/DDBJ databases">
        <authorList>
            <person name="Li J."/>
        </authorList>
    </citation>
    <scope>NUCLEOTIDE SEQUENCE [LARGE SCALE GENOMIC DNA]</scope>
    <source>
        <strain evidence="2 3">J4</strain>
    </source>
</reference>
<dbReference type="Proteomes" id="UP000480185">
    <property type="component" value="Unassembled WGS sequence"/>
</dbReference>
<dbReference type="EMBL" id="WJNH01000007">
    <property type="protein sequence ID" value="MRG87122.1"/>
    <property type="molecule type" value="Genomic_DNA"/>
</dbReference>
<accession>A0A6G1X854</accession>
<evidence type="ECO:0000313" key="2">
    <source>
        <dbReference type="EMBL" id="MRG87122.1"/>
    </source>
</evidence>
<gene>
    <name evidence="2" type="ORF">GH754_12460</name>
</gene>
<sequence>MYNDMYHNEPTFPPHQPGFDEAEDERIFGGAAIPFLTGAAAGAVFDDFFFGPRPFYGYPGYGPGFGGYGYGPRPRPGYGYGYGHRPRPRPGYGYYNPW</sequence>
<organism evidence="2 3">
    <name type="scientific">Salinibacillus xinjiangensis</name>
    <dbReference type="NCBI Taxonomy" id="1229268"/>
    <lineage>
        <taxon>Bacteria</taxon>
        <taxon>Bacillati</taxon>
        <taxon>Bacillota</taxon>
        <taxon>Bacilli</taxon>
        <taxon>Bacillales</taxon>
        <taxon>Bacillaceae</taxon>
        <taxon>Salinibacillus</taxon>
    </lineage>
</organism>